<evidence type="ECO:0000259" key="1">
    <source>
        <dbReference type="Pfam" id="PF00501"/>
    </source>
</evidence>
<feature type="domain" description="AMP-dependent synthetase/ligase" evidence="1">
    <location>
        <begin position="213"/>
        <end position="565"/>
    </location>
</feature>
<evidence type="ECO:0000313" key="4">
    <source>
        <dbReference type="Proteomes" id="UP001501752"/>
    </source>
</evidence>
<evidence type="ECO:0008006" key="5">
    <source>
        <dbReference type="Google" id="ProtNLM"/>
    </source>
</evidence>
<dbReference type="Gene3D" id="3.40.50.980">
    <property type="match status" value="2"/>
</dbReference>
<dbReference type="NCBIfam" id="TIGR01733">
    <property type="entry name" value="AA-adenyl-dom"/>
    <property type="match status" value="1"/>
</dbReference>
<dbReference type="Pfam" id="PF13193">
    <property type="entry name" value="AMP-binding_C"/>
    <property type="match status" value="1"/>
</dbReference>
<comment type="caution">
    <text evidence="3">The sequence shown here is derived from an EMBL/GenBank/DDBJ whole genome shotgun (WGS) entry which is preliminary data.</text>
</comment>
<dbReference type="Pfam" id="PF00501">
    <property type="entry name" value="AMP-binding"/>
    <property type="match status" value="1"/>
</dbReference>
<dbReference type="Gene3D" id="2.30.38.10">
    <property type="entry name" value="Luciferase, Domain 3"/>
    <property type="match status" value="1"/>
</dbReference>
<dbReference type="EMBL" id="BAABIS010000001">
    <property type="protein sequence ID" value="GAA4834580.1"/>
    <property type="molecule type" value="Genomic_DNA"/>
</dbReference>
<dbReference type="InterPro" id="IPR010071">
    <property type="entry name" value="AA_adenyl_dom"/>
</dbReference>
<dbReference type="PROSITE" id="PS00455">
    <property type="entry name" value="AMP_BINDING"/>
    <property type="match status" value="1"/>
</dbReference>
<dbReference type="InterPro" id="IPR025110">
    <property type="entry name" value="AMP-bd_C"/>
</dbReference>
<sequence>MTVLLTLPGAWEPDPVPTPGRPTEESVGFADLAERLGGPEADPVTALLVVHLKVLDLISEDEGLHTEVALPGRDGIRRLQVGPPGPTWQESVRRLADPLDAPADPLDADPPARHRQVLFTAVDAPGTGGYGLEVFVQGSTLRLRARADALTPDRLTALGRIYRLVLEAFAADPGGPVSGAYLPAHDRHAELETWGSGGTAHREPVGVDELITAQAARTPDATAVRTAAGTLSYRDLEERSNRIARHLRSLGSRPDTLIGVCLGRTLDLLPVLIGVWKSGAGYLPLDPELPAERLRLMAAAAGCEIVVTERRHLEALGPAGPGHHRVLMDEHRAAVDAHPPTAPEAPVRDHRRLAYVIYTSGSTGAPKGVMIEHRGLANYLLWTVDAYAARGTGGSAVFSSISFDLGIPNLFTPLLTGQPVHLLPEPLDLADLGDRLAEGAPYSFLKMTPGHLDLLSLDLTPAQTHRLAGIVVAAGDAFTSELAARWIDSAGTGGTVVGTEYGPTEITVGNSGEPVLEPPSGELIALGAPIPNTTMYVLTERLEPLPLGVPGEVYIGGAGVARGYLGRPGPTADRFLPDPYGAPGSRLYRTGDRGRRRPDGSLEFLGRLDHQVKIRGYRVEPGEIQAVLRRHPDVAEVVVLACGPHGRGRRLAAFVVPAPGTTADADRLRAHVAADLPDHMVPTHVLAVDRIPLTANGKVDNRTLQGLLPL</sequence>
<protein>
    <recommendedName>
        <fullName evidence="5">Amino acid adenylation domain-containing protein</fullName>
    </recommendedName>
</protein>
<dbReference type="CDD" id="cd05930">
    <property type="entry name" value="A_NRPS"/>
    <property type="match status" value="1"/>
</dbReference>
<dbReference type="PANTHER" id="PTHR45527:SF1">
    <property type="entry name" value="FATTY ACID SYNTHASE"/>
    <property type="match status" value="1"/>
</dbReference>
<reference evidence="4" key="1">
    <citation type="journal article" date="2019" name="Int. J. Syst. Evol. Microbiol.">
        <title>The Global Catalogue of Microorganisms (GCM) 10K type strain sequencing project: providing services to taxonomists for standard genome sequencing and annotation.</title>
        <authorList>
            <consortium name="The Broad Institute Genomics Platform"/>
            <consortium name="The Broad Institute Genome Sequencing Center for Infectious Disease"/>
            <person name="Wu L."/>
            <person name="Ma J."/>
        </authorList>
    </citation>
    <scope>NUCLEOTIDE SEQUENCE [LARGE SCALE GENOMIC DNA]</scope>
    <source>
        <strain evidence="4">JCM 13006</strain>
    </source>
</reference>
<dbReference type="SUPFAM" id="SSF56801">
    <property type="entry name" value="Acetyl-CoA synthetase-like"/>
    <property type="match status" value="1"/>
</dbReference>
<gene>
    <name evidence="3" type="ORF">GCM10023235_06450</name>
</gene>
<feature type="domain" description="AMP-binding enzyme C-terminal" evidence="2">
    <location>
        <begin position="623"/>
        <end position="698"/>
    </location>
</feature>
<evidence type="ECO:0000259" key="2">
    <source>
        <dbReference type="Pfam" id="PF13193"/>
    </source>
</evidence>
<dbReference type="Proteomes" id="UP001501752">
    <property type="component" value="Unassembled WGS sequence"/>
</dbReference>
<name>A0ABP9DBV1_9ACTN</name>
<dbReference type="PANTHER" id="PTHR45527">
    <property type="entry name" value="NONRIBOSOMAL PEPTIDE SYNTHETASE"/>
    <property type="match status" value="1"/>
</dbReference>
<evidence type="ECO:0000313" key="3">
    <source>
        <dbReference type="EMBL" id="GAA4834580.1"/>
    </source>
</evidence>
<dbReference type="InterPro" id="IPR000873">
    <property type="entry name" value="AMP-dep_synth/lig_dom"/>
</dbReference>
<dbReference type="RefSeq" id="WP_345695211.1">
    <property type="nucleotide sequence ID" value="NZ_BAABIS010000001.1"/>
</dbReference>
<keyword evidence="4" id="KW-1185">Reference proteome</keyword>
<dbReference type="InterPro" id="IPR045851">
    <property type="entry name" value="AMP-bd_C_sf"/>
</dbReference>
<dbReference type="Gene3D" id="3.30.300.30">
    <property type="match status" value="1"/>
</dbReference>
<accession>A0ABP9DBV1</accession>
<proteinExistence type="predicted"/>
<dbReference type="InterPro" id="IPR020845">
    <property type="entry name" value="AMP-binding_CS"/>
</dbReference>
<organism evidence="3 4">
    <name type="scientific">Kitasatospora terrestris</name>
    <dbReference type="NCBI Taxonomy" id="258051"/>
    <lineage>
        <taxon>Bacteria</taxon>
        <taxon>Bacillati</taxon>
        <taxon>Actinomycetota</taxon>
        <taxon>Actinomycetes</taxon>
        <taxon>Kitasatosporales</taxon>
        <taxon>Streptomycetaceae</taxon>
        <taxon>Kitasatospora</taxon>
    </lineage>
</organism>